<comment type="subunit">
    <text evidence="6">Homodimer.</text>
</comment>
<dbReference type="InterPro" id="IPR011890">
    <property type="entry name" value="SMC_prok"/>
</dbReference>
<dbReference type="Pfam" id="PF02463">
    <property type="entry name" value="SMC_N"/>
    <property type="match status" value="2"/>
</dbReference>
<feature type="coiled-coil region" evidence="6">
    <location>
        <begin position="739"/>
        <end position="885"/>
    </location>
</feature>
<dbReference type="SMART" id="SM00968">
    <property type="entry name" value="SMC_hinge"/>
    <property type="match status" value="1"/>
</dbReference>
<evidence type="ECO:0000256" key="4">
    <source>
        <dbReference type="ARBA" id="ARBA00023054"/>
    </source>
</evidence>
<dbReference type="GO" id="GO:0030261">
    <property type="term" value="P:chromosome condensation"/>
    <property type="evidence" value="ECO:0007669"/>
    <property type="project" value="InterPro"/>
</dbReference>
<gene>
    <name evidence="6 8" type="primary">smc</name>
    <name evidence="8" type="ORF">AAG747_26325</name>
</gene>
<accession>A0AAW9SEK4</accession>
<evidence type="ECO:0000313" key="8">
    <source>
        <dbReference type="EMBL" id="MEN7551461.1"/>
    </source>
</evidence>
<name>A0AAW9SEK4_9BACT</name>
<organism evidence="8 9">
    <name type="scientific">Rapidithrix thailandica</name>
    <dbReference type="NCBI Taxonomy" id="413964"/>
    <lineage>
        <taxon>Bacteria</taxon>
        <taxon>Pseudomonadati</taxon>
        <taxon>Bacteroidota</taxon>
        <taxon>Cytophagia</taxon>
        <taxon>Cytophagales</taxon>
        <taxon>Flammeovirgaceae</taxon>
        <taxon>Rapidithrix</taxon>
    </lineage>
</organism>
<evidence type="ECO:0000256" key="1">
    <source>
        <dbReference type="ARBA" id="ARBA00022490"/>
    </source>
</evidence>
<keyword evidence="9" id="KW-1185">Reference proteome</keyword>
<feature type="coiled-coil region" evidence="6">
    <location>
        <begin position="664"/>
        <end position="712"/>
    </location>
</feature>
<dbReference type="RefSeq" id="WP_346824242.1">
    <property type="nucleotide sequence ID" value="NZ_JBDKWZ010000022.1"/>
</dbReference>
<sequence length="1179" mass="136785">MLLQKLEVRGFKSFGDKVVFNFDEGVTAIVGPNGSGKSNVVDAIRWVLGEQSTKALRSDKMDNVIFNGTKNRKPLQMAEVSLTFKNTKNLLPTEYSEVTISRRYYRSGDGEYLLNGIACRLKDIQNLFMDTGIGSDSYAIIELKMVDEILNDQNNSRRHLFEEAAGISKFKKRKKETLKKLNDTDADLERVEDLIHEISKNMRSLERQAKQAERYLVLKEEYKKFSLSLALMSVASHIETLQSLAKKIETESDSKLKLDKQTAELDAQIEKEKTEIINKEKLLASRQKTLNEHVHKIRQYESENKIRNERLKLLTDRCHKLQFQVEEDQKSNERAKFSLESLGKERDQVEKMLNETELVLENLKKDYESQKQKNNQLKQQVAELNSRMKSKQDLVYQLKKSLEISHVQQSALRQELDRESTATHERTEDIAKFDEKLVVLEDTLTRKKSLLEEMEQRQVLVESQLEATEGALSTLRDELSQTSRSLDAKKNEYSLTKAMLDNLEGYPQAIRFLRQSTEWGKDSVLLSDIITCEEKYRVAIENYLEPYLNFYVVESELQAMAGVNMLSDAAKGKANFLILNHFKNYQTQSYRQFEDAIPAIEIVEYDEKYQFLVHYLLEEVYVVTQNQESLPQTKEATFITQNGKIIRKKYSVSGGSVGLFEGKKIGRAKNIEKLSEEIKQLEKRQAELEKLIEQKLTDMQRLKEELKRGEIETLKTEVSRINEEYITIKTKKEQFASLLEDQANKRETIFEQLEQLNETIRENTPKVAEEEETLLNLQDQYEEFSEELMRHNEETSSKSAVYNQQNILFHRQTNQLESLEKEISYKETAFERGTARLQNNQEEVKHTETEIRQLQESSGVNEEELIALYEEKESIEAGVNEAEKDYYNARGLITEVEQQVRSCQHRRQALDEVLLKMKEEVSQTRMEMASVKERVSVEFEVELETLELAEEYRETPMETLKEEVEKVKGKLDRMGPINHMAIEAYHEIKERHDFIIEQKDDLLKAKESLVQTINEIDQVARENFMKAFTEIRENFIEVFRSLFTEEDSCDLTLADPDDPLNSKIDIIARPKGKRPLTINQLSGGEKTLTATALLFSIYLIKPAPFCIFDEVDAPLDDANIDKFNKIIKKFSENSQFIIVTHNKRTMASTDIIYGVTMVEQGVTTVVPVDLRDVENQFES</sequence>
<comment type="function">
    <text evidence="6">Required for chromosome condensation and partitioning.</text>
</comment>
<dbReference type="GO" id="GO:0006260">
    <property type="term" value="P:DNA replication"/>
    <property type="evidence" value="ECO:0007669"/>
    <property type="project" value="UniProtKB-UniRule"/>
</dbReference>
<keyword evidence="5 6" id="KW-0238">DNA-binding</keyword>
<dbReference type="SUPFAM" id="SSF52540">
    <property type="entry name" value="P-loop containing nucleoside triphosphate hydrolases"/>
    <property type="match status" value="2"/>
</dbReference>
<dbReference type="HAMAP" id="MF_01894">
    <property type="entry name" value="Smc_prok"/>
    <property type="match status" value="1"/>
</dbReference>
<evidence type="ECO:0000256" key="5">
    <source>
        <dbReference type="ARBA" id="ARBA00023125"/>
    </source>
</evidence>
<evidence type="ECO:0000256" key="3">
    <source>
        <dbReference type="ARBA" id="ARBA00022840"/>
    </source>
</evidence>
<dbReference type="InterPro" id="IPR024704">
    <property type="entry name" value="SMC"/>
</dbReference>
<comment type="caution">
    <text evidence="8">The sequence shown here is derived from an EMBL/GenBank/DDBJ whole genome shotgun (WGS) entry which is preliminary data.</text>
</comment>
<keyword evidence="2 6" id="KW-0547">Nucleotide-binding</keyword>
<evidence type="ECO:0000256" key="2">
    <source>
        <dbReference type="ARBA" id="ARBA00022741"/>
    </source>
</evidence>
<dbReference type="SUPFAM" id="SSF75553">
    <property type="entry name" value="Smc hinge domain"/>
    <property type="match status" value="1"/>
</dbReference>
<dbReference type="InterPro" id="IPR003395">
    <property type="entry name" value="RecF/RecN/SMC_N"/>
</dbReference>
<comment type="domain">
    <text evidence="6">Contains large globular domains required for ATP hydrolysis at each terminus and a third globular domain forming a flexible hinge near the middle of the molecule. These domains are separated by coiled-coil structures.</text>
</comment>
<dbReference type="AlphaFoldDB" id="A0AAW9SEK4"/>
<evidence type="ECO:0000313" key="9">
    <source>
        <dbReference type="Proteomes" id="UP001403385"/>
    </source>
</evidence>
<keyword evidence="1 6" id="KW-0963">Cytoplasm</keyword>
<feature type="coiled-coil region" evidence="6">
    <location>
        <begin position="174"/>
        <end position="215"/>
    </location>
</feature>
<dbReference type="Gene3D" id="1.20.1060.20">
    <property type="match status" value="1"/>
</dbReference>
<dbReference type="GO" id="GO:0005694">
    <property type="term" value="C:chromosome"/>
    <property type="evidence" value="ECO:0007669"/>
    <property type="project" value="InterPro"/>
</dbReference>
<dbReference type="GO" id="GO:0016887">
    <property type="term" value="F:ATP hydrolysis activity"/>
    <property type="evidence" value="ECO:0007669"/>
    <property type="project" value="InterPro"/>
</dbReference>
<evidence type="ECO:0000259" key="7">
    <source>
        <dbReference type="SMART" id="SM00968"/>
    </source>
</evidence>
<dbReference type="GO" id="GO:0007059">
    <property type="term" value="P:chromosome segregation"/>
    <property type="evidence" value="ECO:0007669"/>
    <property type="project" value="UniProtKB-UniRule"/>
</dbReference>
<dbReference type="GO" id="GO:0005737">
    <property type="term" value="C:cytoplasm"/>
    <property type="evidence" value="ECO:0007669"/>
    <property type="project" value="UniProtKB-SubCell"/>
</dbReference>
<dbReference type="CDD" id="cd03278">
    <property type="entry name" value="ABC_SMC_barmotin"/>
    <property type="match status" value="1"/>
</dbReference>
<dbReference type="PANTHER" id="PTHR43977">
    <property type="entry name" value="STRUCTURAL MAINTENANCE OF CHROMOSOMES PROTEIN 3"/>
    <property type="match status" value="1"/>
</dbReference>
<dbReference type="Gene3D" id="3.40.50.300">
    <property type="entry name" value="P-loop containing nucleotide triphosphate hydrolases"/>
    <property type="match status" value="2"/>
</dbReference>
<dbReference type="InterPro" id="IPR027417">
    <property type="entry name" value="P-loop_NTPase"/>
</dbReference>
<feature type="domain" description="SMC hinge" evidence="7">
    <location>
        <begin position="520"/>
        <end position="637"/>
    </location>
</feature>
<comment type="similarity">
    <text evidence="6">Belongs to the SMC family.</text>
</comment>
<protein>
    <recommendedName>
        <fullName evidence="6">Chromosome partition protein Smc</fullName>
    </recommendedName>
</protein>
<keyword evidence="4 6" id="KW-0175">Coiled coil</keyword>
<dbReference type="Pfam" id="PF06470">
    <property type="entry name" value="SMC_hinge"/>
    <property type="match status" value="1"/>
</dbReference>
<dbReference type="NCBIfam" id="TIGR02168">
    <property type="entry name" value="SMC_prok_B"/>
    <property type="match status" value="1"/>
</dbReference>
<dbReference type="GO" id="GO:0005524">
    <property type="term" value="F:ATP binding"/>
    <property type="evidence" value="ECO:0007669"/>
    <property type="project" value="UniProtKB-UniRule"/>
</dbReference>
<feature type="coiled-coil region" evidence="6">
    <location>
        <begin position="297"/>
        <end position="394"/>
    </location>
</feature>
<dbReference type="Gene3D" id="3.30.70.1620">
    <property type="match status" value="1"/>
</dbReference>
<dbReference type="GO" id="GO:0007062">
    <property type="term" value="P:sister chromatid cohesion"/>
    <property type="evidence" value="ECO:0007669"/>
    <property type="project" value="InterPro"/>
</dbReference>
<dbReference type="Proteomes" id="UP001403385">
    <property type="component" value="Unassembled WGS sequence"/>
</dbReference>
<dbReference type="GO" id="GO:0003677">
    <property type="term" value="F:DNA binding"/>
    <property type="evidence" value="ECO:0007669"/>
    <property type="project" value="UniProtKB-UniRule"/>
</dbReference>
<evidence type="ECO:0000256" key="6">
    <source>
        <dbReference type="HAMAP-Rule" id="MF_01894"/>
    </source>
</evidence>
<dbReference type="InterPro" id="IPR010935">
    <property type="entry name" value="SMC_hinge"/>
</dbReference>
<comment type="subcellular location">
    <subcellularLocation>
        <location evidence="6">Cytoplasm</location>
    </subcellularLocation>
</comment>
<proteinExistence type="inferred from homology"/>
<dbReference type="PIRSF" id="PIRSF005719">
    <property type="entry name" value="SMC"/>
    <property type="match status" value="1"/>
</dbReference>
<reference evidence="8 9" key="1">
    <citation type="submission" date="2024-04" db="EMBL/GenBank/DDBJ databases">
        <title>Novel genus in family Flammeovirgaceae.</title>
        <authorList>
            <person name="Nguyen T.H."/>
            <person name="Vuong T.Q."/>
            <person name="Le H."/>
            <person name="Kim S.-G."/>
        </authorList>
    </citation>
    <scope>NUCLEOTIDE SEQUENCE [LARGE SCALE GENOMIC DNA]</scope>
    <source>
        <strain evidence="8 9">JCM 23209</strain>
    </source>
</reference>
<dbReference type="InterPro" id="IPR036277">
    <property type="entry name" value="SMC_hinge_sf"/>
</dbReference>
<feature type="coiled-coil region" evidence="6">
    <location>
        <begin position="437"/>
        <end position="492"/>
    </location>
</feature>
<feature type="binding site" evidence="6">
    <location>
        <begin position="32"/>
        <end position="39"/>
    </location>
    <ligand>
        <name>ATP</name>
        <dbReference type="ChEBI" id="CHEBI:30616"/>
    </ligand>
</feature>
<dbReference type="EMBL" id="JBDKWZ010000022">
    <property type="protein sequence ID" value="MEN7551461.1"/>
    <property type="molecule type" value="Genomic_DNA"/>
</dbReference>
<keyword evidence="3 6" id="KW-0067">ATP-binding</keyword>